<dbReference type="EMBL" id="UXUI01009468">
    <property type="protein sequence ID" value="VDD93780.1"/>
    <property type="molecule type" value="Genomic_DNA"/>
</dbReference>
<keyword evidence="2" id="KW-1185">Reference proteome</keyword>
<gene>
    <name evidence="1" type="ORF">EVEC_LOCUS8531</name>
</gene>
<evidence type="ECO:0000313" key="3">
    <source>
        <dbReference type="WBParaSite" id="EVEC_0000909001-mRNA-1"/>
    </source>
</evidence>
<sequence>GKKSVSNFKESKNDQGIFEEALIPNTDVRQCSCTEQRTCSAEMKEQAMTCIDPCWNQFNQLTNQSEELKKCFDSKNNLLQTFLTCFENNVDSCVESDDGPKIQKANISEVLRLGEQALTHKADTLSQNIAPFLKKILDATGSFAICVKNCFIEKNHNGFCYDRYNCQPLLLERKTKKTLRRCAKTINWKKEVGELCTCSVEAGIV</sequence>
<dbReference type="OrthoDB" id="5774418at2759"/>
<proteinExistence type="predicted"/>
<dbReference type="PANTHER" id="PTHR34401">
    <property type="entry name" value="PROTEIN CBG12388-RELATED"/>
    <property type="match status" value="1"/>
</dbReference>
<evidence type="ECO:0000313" key="2">
    <source>
        <dbReference type="Proteomes" id="UP000274131"/>
    </source>
</evidence>
<dbReference type="AlphaFoldDB" id="A0A0N4VEI0"/>
<dbReference type="PANTHER" id="PTHR34401:SF6">
    <property type="entry name" value="DUF19 DOMAIN-CONTAINING PROTEIN"/>
    <property type="match status" value="1"/>
</dbReference>
<dbReference type="Proteomes" id="UP000274131">
    <property type="component" value="Unassembled WGS sequence"/>
</dbReference>
<reference evidence="3" key="1">
    <citation type="submission" date="2017-02" db="UniProtKB">
        <authorList>
            <consortium name="WormBaseParasite"/>
        </authorList>
    </citation>
    <scope>IDENTIFICATION</scope>
</reference>
<accession>A0A0N4VEI0</accession>
<evidence type="ECO:0000313" key="1">
    <source>
        <dbReference type="EMBL" id="VDD93780.1"/>
    </source>
</evidence>
<organism evidence="3">
    <name type="scientific">Enterobius vermicularis</name>
    <name type="common">Human pinworm</name>
    <dbReference type="NCBI Taxonomy" id="51028"/>
    <lineage>
        <taxon>Eukaryota</taxon>
        <taxon>Metazoa</taxon>
        <taxon>Ecdysozoa</taxon>
        <taxon>Nematoda</taxon>
        <taxon>Chromadorea</taxon>
        <taxon>Rhabditida</taxon>
        <taxon>Spirurina</taxon>
        <taxon>Oxyuridomorpha</taxon>
        <taxon>Oxyuroidea</taxon>
        <taxon>Oxyuridae</taxon>
        <taxon>Enterobius</taxon>
    </lineage>
</organism>
<reference evidence="1 2" key="2">
    <citation type="submission" date="2018-10" db="EMBL/GenBank/DDBJ databases">
        <authorList>
            <consortium name="Pathogen Informatics"/>
        </authorList>
    </citation>
    <scope>NUCLEOTIDE SEQUENCE [LARGE SCALE GENOMIC DNA]</scope>
</reference>
<protein>
    <submittedName>
        <fullName evidence="3">Apple domain-containing protein</fullName>
    </submittedName>
</protein>
<dbReference type="WBParaSite" id="EVEC_0000909001-mRNA-1">
    <property type="protein sequence ID" value="EVEC_0000909001-mRNA-1"/>
    <property type="gene ID" value="EVEC_0000909001"/>
</dbReference>
<name>A0A0N4VEI0_ENTVE</name>